<dbReference type="AlphaFoldDB" id="A0A1J5JFM1"/>
<evidence type="ECO:0000313" key="2">
    <source>
        <dbReference type="Proteomes" id="UP000182743"/>
    </source>
</evidence>
<name>A0A1J5JFM1_NEOTH</name>
<organism evidence="1 2">
    <name type="scientific">Neomoorella thermoacetica</name>
    <name type="common">Clostridium thermoaceticum</name>
    <dbReference type="NCBI Taxonomy" id="1525"/>
    <lineage>
        <taxon>Bacteria</taxon>
        <taxon>Bacillati</taxon>
        <taxon>Bacillota</taxon>
        <taxon>Clostridia</taxon>
        <taxon>Neomoorellales</taxon>
        <taxon>Neomoorellaceae</taxon>
        <taxon>Neomoorella</taxon>
    </lineage>
</organism>
<proteinExistence type="predicted"/>
<dbReference type="Gene3D" id="3.40.630.30">
    <property type="match status" value="1"/>
</dbReference>
<dbReference type="Proteomes" id="UP000182743">
    <property type="component" value="Unassembled WGS sequence"/>
</dbReference>
<gene>
    <name evidence="1" type="ORF">MOOR_27670</name>
</gene>
<sequence length="218" mass="24855">MNDIKLLFNGIKTKLKQNGIDIAELNLEFTADAYVDSWWEPNPDEGYIYTYSGKIFLQKSWSEIDARKNIGEFRCLFIDNERALEQDNLFYIIDAHSSDLVTAVTPLLEEGTWEIKDEYLENMNGFGILYIERLFIKPEYRDKGIGKAIFPVICSLLGRGAAAVTVIPTPFDEKGKTKLDKNDPSYAKKIGGLKNFLSFFGFSLVDKENNVYARPLPL</sequence>
<evidence type="ECO:0000313" key="1">
    <source>
        <dbReference type="EMBL" id="OIQ07620.1"/>
    </source>
</evidence>
<dbReference type="CDD" id="cd04301">
    <property type="entry name" value="NAT_SF"/>
    <property type="match status" value="1"/>
</dbReference>
<dbReference type="InterPro" id="IPR016181">
    <property type="entry name" value="Acyl_CoA_acyltransferase"/>
</dbReference>
<dbReference type="SUPFAM" id="SSF55729">
    <property type="entry name" value="Acyl-CoA N-acyltransferases (Nat)"/>
    <property type="match status" value="1"/>
</dbReference>
<reference evidence="1 2" key="1">
    <citation type="submission" date="2016-08" db="EMBL/GenBank/DDBJ databases">
        <title>Genome-based comparison of Moorella thermoacetic strains.</title>
        <authorList>
            <person name="Poehlein A."/>
            <person name="Bengelsdorf F.R."/>
            <person name="Esser C."/>
            <person name="Duerre P."/>
            <person name="Daniel R."/>
        </authorList>
    </citation>
    <scope>NUCLEOTIDE SEQUENCE [LARGE SCALE GENOMIC DNA]</scope>
    <source>
        <strain evidence="1 2">DSM 11768</strain>
    </source>
</reference>
<accession>A0A1J5JFM1</accession>
<dbReference type="EMBL" id="MIHH01000040">
    <property type="protein sequence ID" value="OIQ07620.1"/>
    <property type="molecule type" value="Genomic_DNA"/>
</dbReference>
<dbReference type="RefSeq" id="WP_071521638.1">
    <property type="nucleotide sequence ID" value="NZ_CP136551.1"/>
</dbReference>
<protein>
    <submittedName>
        <fullName evidence="1">Uncharacterized protein</fullName>
    </submittedName>
</protein>
<comment type="caution">
    <text evidence="1">The sequence shown here is derived from an EMBL/GenBank/DDBJ whole genome shotgun (WGS) entry which is preliminary data.</text>
</comment>